<feature type="region of interest" description="Disordered" evidence="3">
    <location>
        <begin position="318"/>
        <end position="377"/>
    </location>
</feature>
<feature type="compositionally biased region" description="Acidic residues" evidence="3">
    <location>
        <begin position="320"/>
        <end position="331"/>
    </location>
</feature>
<proteinExistence type="predicted"/>
<dbReference type="InterPro" id="IPR050804">
    <property type="entry name" value="MCC"/>
</dbReference>
<dbReference type="Proteomes" id="UP000316621">
    <property type="component" value="Chromosome 1"/>
</dbReference>
<feature type="coiled-coil region" evidence="2">
    <location>
        <begin position="448"/>
        <end position="510"/>
    </location>
</feature>
<keyword evidence="1 2" id="KW-0175">Coiled coil</keyword>
<feature type="region of interest" description="Disordered" evidence="3">
    <location>
        <begin position="180"/>
        <end position="208"/>
    </location>
</feature>
<name>A0A4Y7IF42_PAPSO</name>
<dbReference type="SMART" id="SM00061">
    <property type="entry name" value="MATH"/>
    <property type="match status" value="1"/>
</dbReference>
<dbReference type="Pfam" id="PF22486">
    <property type="entry name" value="MATH_2"/>
    <property type="match status" value="1"/>
</dbReference>
<dbReference type="PANTHER" id="PTHR46236:SF35">
    <property type="entry name" value="MATH DOMAIN-CONTAINING PROTEIN"/>
    <property type="match status" value="1"/>
</dbReference>
<organism evidence="5 6">
    <name type="scientific">Papaver somniferum</name>
    <name type="common">Opium poppy</name>
    <dbReference type="NCBI Taxonomy" id="3469"/>
    <lineage>
        <taxon>Eukaryota</taxon>
        <taxon>Viridiplantae</taxon>
        <taxon>Streptophyta</taxon>
        <taxon>Embryophyta</taxon>
        <taxon>Tracheophyta</taxon>
        <taxon>Spermatophyta</taxon>
        <taxon>Magnoliopsida</taxon>
        <taxon>Ranunculales</taxon>
        <taxon>Papaveraceae</taxon>
        <taxon>Papaveroideae</taxon>
        <taxon>Papaver</taxon>
    </lineage>
</organism>
<gene>
    <name evidence="5" type="ORF">C5167_040491</name>
</gene>
<dbReference type="Gramene" id="RZC47543">
    <property type="protein sequence ID" value="RZC47543"/>
    <property type="gene ID" value="C5167_040491"/>
</dbReference>
<dbReference type="STRING" id="3469.A0A4Y7IF42"/>
<evidence type="ECO:0000313" key="5">
    <source>
        <dbReference type="EMBL" id="RZC47543.1"/>
    </source>
</evidence>
<dbReference type="Gene3D" id="2.60.210.10">
    <property type="entry name" value="Apoptosis, Tumor Necrosis Factor Receptor Associated Protein 2, Chain A"/>
    <property type="match status" value="1"/>
</dbReference>
<protein>
    <recommendedName>
        <fullName evidence="4">MATH domain-containing protein</fullName>
    </recommendedName>
</protein>
<evidence type="ECO:0000256" key="3">
    <source>
        <dbReference type="SAM" id="MobiDB-lite"/>
    </source>
</evidence>
<feature type="domain" description="MATH" evidence="4">
    <location>
        <begin position="20"/>
        <end position="141"/>
    </location>
</feature>
<reference evidence="5 6" key="1">
    <citation type="journal article" date="2018" name="Science">
        <title>The opium poppy genome and morphinan production.</title>
        <authorList>
            <person name="Guo L."/>
            <person name="Winzer T."/>
            <person name="Yang X."/>
            <person name="Li Y."/>
            <person name="Ning Z."/>
            <person name="He Z."/>
            <person name="Teodor R."/>
            <person name="Lu Y."/>
            <person name="Bowser T.A."/>
            <person name="Graham I.A."/>
            <person name="Ye K."/>
        </authorList>
    </citation>
    <scope>NUCLEOTIDE SEQUENCE [LARGE SCALE GENOMIC DNA]</scope>
    <source>
        <strain evidence="6">cv. HN1</strain>
        <tissue evidence="5">Leaves</tissue>
    </source>
</reference>
<dbReference type="InterPro" id="IPR002083">
    <property type="entry name" value="MATH/TRAF_dom"/>
</dbReference>
<dbReference type="InterPro" id="IPR008974">
    <property type="entry name" value="TRAF-like"/>
</dbReference>
<sequence>MEEQNGHAVKNEFPSWVPSSSKFIWRIQNVSEFNQGNHFSPTFAVGPCKWQLAAFRKGSNVDDYISVYVVAVECTNSRYTKCSLAVVGDQTNNTFKKEGWMVHFTKEENNWGFDEFIRFNELTDPSNGYMVNDACTIEVELCSFSKQDYVKELLPMESGHSGMKFAHEETENGKMLVKGNSSAVQRSNWDKNGGVPESSESRIDGQPIPHVSTAVPVTPKPSPLVSAAVSVTPKTFKESDGYRKYSISEIKERKKRFGMVRLDHDEKWFRTPLRIKGPWVMGWLTSGDPRTSFEKFYPPYEPWTLNMVASGEVTSVTVPDDTDGTDTDGDDPAWTTPLVHMKRKPAPGDQNVEDTSVKRSCPDRLDVQSSSKDSEDLEIPNVVDAPLVNSGVLDSEARDDFCSTTMGLAEIEAFFQEFAQESTFSSVAKFLEHCPKLYDLYLLYRNKSKDLEREKDLLVSEVHDLKSRMQGLVTREEADAALAKQIEAANSSVQEHLAIANARIQELESLNRAQSLQLATKAERAQEIIKLAEGL</sequence>
<dbReference type="CDD" id="cd00121">
    <property type="entry name" value="MATH"/>
    <property type="match status" value="1"/>
</dbReference>
<evidence type="ECO:0000256" key="2">
    <source>
        <dbReference type="SAM" id="Coils"/>
    </source>
</evidence>
<dbReference type="SUPFAM" id="SSF49599">
    <property type="entry name" value="TRAF domain-like"/>
    <property type="match status" value="1"/>
</dbReference>
<feature type="compositionally biased region" description="Basic and acidic residues" evidence="3">
    <location>
        <begin position="355"/>
        <end position="366"/>
    </location>
</feature>
<evidence type="ECO:0000313" key="6">
    <source>
        <dbReference type="Proteomes" id="UP000316621"/>
    </source>
</evidence>
<dbReference type="PANTHER" id="PTHR46236">
    <property type="entry name" value="TRAF-LIKE SUPERFAMILY PROTEIN"/>
    <property type="match status" value="1"/>
</dbReference>
<evidence type="ECO:0000259" key="4">
    <source>
        <dbReference type="PROSITE" id="PS50144"/>
    </source>
</evidence>
<dbReference type="PROSITE" id="PS50144">
    <property type="entry name" value="MATH"/>
    <property type="match status" value="1"/>
</dbReference>
<accession>A0A4Y7IF42</accession>
<dbReference type="EMBL" id="CM010715">
    <property type="protein sequence ID" value="RZC47543.1"/>
    <property type="molecule type" value="Genomic_DNA"/>
</dbReference>
<keyword evidence="6" id="KW-1185">Reference proteome</keyword>
<dbReference type="AlphaFoldDB" id="A0A4Y7IF42"/>
<evidence type="ECO:0000256" key="1">
    <source>
        <dbReference type="ARBA" id="ARBA00023054"/>
    </source>
</evidence>